<accession>A0A3N4ZZ83</accession>
<evidence type="ECO:0000313" key="2">
    <source>
        <dbReference type="EMBL" id="RPF26375.1"/>
    </source>
</evidence>
<dbReference type="EMBL" id="RKRA01000001">
    <property type="protein sequence ID" value="RPF26375.1"/>
    <property type="molecule type" value="Genomic_DNA"/>
</dbReference>
<organism evidence="2 3">
    <name type="scientific">Georgenia muralis</name>
    <dbReference type="NCBI Taxonomy" id="154117"/>
    <lineage>
        <taxon>Bacteria</taxon>
        <taxon>Bacillati</taxon>
        <taxon>Actinomycetota</taxon>
        <taxon>Actinomycetes</taxon>
        <taxon>Micrococcales</taxon>
        <taxon>Bogoriellaceae</taxon>
        <taxon>Georgenia</taxon>
    </lineage>
</organism>
<proteinExistence type="predicted"/>
<reference evidence="2 3" key="1">
    <citation type="submission" date="2018-11" db="EMBL/GenBank/DDBJ databases">
        <title>Sequencing the genomes of 1000 actinobacteria strains.</title>
        <authorList>
            <person name="Klenk H.-P."/>
        </authorList>
    </citation>
    <scope>NUCLEOTIDE SEQUENCE [LARGE SCALE GENOMIC DNA]</scope>
    <source>
        <strain evidence="2 3">DSM 14418</strain>
    </source>
</reference>
<feature type="compositionally biased region" description="Basic and acidic residues" evidence="1">
    <location>
        <begin position="84"/>
        <end position="106"/>
    </location>
</feature>
<dbReference type="AlphaFoldDB" id="A0A3N4ZZ83"/>
<evidence type="ECO:0000256" key="1">
    <source>
        <dbReference type="SAM" id="MobiDB-lite"/>
    </source>
</evidence>
<dbReference type="RefSeq" id="WP_211338717.1">
    <property type="nucleotide sequence ID" value="NZ_RKRA01000001.1"/>
</dbReference>
<protein>
    <submittedName>
        <fullName evidence="2">Uncharacterized protein</fullName>
    </submittedName>
</protein>
<dbReference type="Proteomes" id="UP000280726">
    <property type="component" value="Unassembled WGS sequence"/>
</dbReference>
<evidence type="ECO:0000313" key="3">
    <source>
        <dbReference type="Proteomes" id="UP000280726"/>
    </source>
</evidence>
<keyword evidence="3" id="KW-1185">Reference proteome</keyword>
<gene>
    <name evidence="2" type="ORF">EDD32_0814</name>
</gene>
<name>A0A3N4ZZ83_9MICO</name>
<feature type="region of interest" description="Disordered" evidence="1">
    <location>
        <begin position="80"/>
        <end position="106"/>
    </location>
</feature>
<comment type="caution">
    <text evidence="2">The sequence shown here is derived from an EMBL/GenBank/DDBJ whole genome shotgun (WGS) entry which is preliminary data.</text>
</comment>
<sequence>MPSYRVRVPVGLLHAGVTPESVLPAASEAVARLVNVEARDLAVVSGRAVVTVRFTAADDGEALPAADAAVAEVAALASTGPPTVERRDRGRWAPLGDRHSWRLGGD</sequence>